<dbReference type="Proteomes" id="UP000597444">
    <property type="component" value="Unassembled WGS sequence"/>
</dbReference>
<sequence>MLFPFALLEHPFHAIEPASTGVHILLNIVVGLLLLIVADVSLEHKSQIGDAGFLCLALAGIAHSLKVSISFDFPSVLTLTSEENA</sequence>
<evidence type="ECO:0000313" key="2">
    <source>
        <dbReference type="EMBL" id="GHO95821.1"/>
    </source>
</evidence>
<protein>
    <submittedName>
        <fullName evidence="2">Uncharacterized protein</fullName>
    </submittedName>
</protein>
<feature type="transmembrane region" description="Helical" evidence="1">
    <location>
        <begin position="20"/>
        <end position="40"/>
    </location>
</feature>
<dbReference type="AlphaFoldDB" id="A0A8J3ITB1"/>
<proteinExistence type="predicted"/>
<gene>
    <name evidence="2" type="ORF">KSF_058690</name>
</gene>
<accession>A0A8J3ITB1</accession>
<dbReference type="EMBL" id="BNJK01000001">
    <property type="protein sequence ID" value="GHO95821.1"/>
    <property type="molecule type" value="Genomic_DNA"/>
</dbReference>
<comment type="caution">
    <text evidence="2">The sequence shown here is derived from an EMBL/GenBank/DDBJ whole genome shotgun (WGS) entry which is preliminary data.</text>
</comment>
<keyword evidence="3" id="KW-1185">Reference proteome</keyword>
<organism evidence="2 3">
    <name type="scientific">Reticulibacter mediterranei</name>
    <dbReference type="NCBI Taxonomy" id="2778369"/>
    <lineage>
        <taxon>Bacteria</taxon>
        <taxon>Bacillati</taxon>
        <taxon>Chloroflexota</taxon>
        <taxon>Ktedonobacteria</taxon>
        <taxon>Ktedonobacterales</taxon>
        <taxon>Reticulibacteraceae</taxon>
        <taxon>Reticulibacter</taxon>
    </lineage>
</organism>
<name>A0A8J3ITB1_9CHLR</name>
<reference evidence="2" key="1">
    <citation type="submission" date="2020-10" db="EMBL/GenBank/DDBJ databases">
        <title>Taxonomic study of unclassified bacteria belonging to the class Ktedonobacteria.</title>
        <authorList>
            <person name="Yabe S."/>
            <person name="Wang C.M."/>
            <person name="Zheng Y."/>
            <person name="Sakai Y."/>
            <person name="Cavaletti L."/>
            <person name="Monciardini P."/>
            <person name="Donadio S."/>
        </authorList>
    </citation>
    <scope>NUCLEOTIDE SEQUENCE</scope>
    <source>
        <strain evidence="2">ID150040</strain>
    </source>
</reference>
<keyword evidence="1" id="KW-1133">Transmembrane helix</keyword>
<evidence type="ECO:0000256" key="1">
    <source>
        <dbReference type="SAM" id="Phobius"/>
    </source>
</evidence>
<keyword evidence="1" id="KW-0812">Transmembrane</keyword>
<evidence type="ECO:0000313" key="3">
    <source>
        <dbReference type="Proteomes" id="UP000597444"/>
    </source>
</evidence>
<keyword evidence="1" id="KW-0472">Membrane</keyword>